<evidence type="ECO:0000313" key="1">
    <source>
        <dbReference type="EMBL" id="BAD79667.1"/>
    </source>
</evidence>
<sequence>MRLNRRWRYGLGLSTLFIVLGVQGWQQWQQRRWADTLGITAAPLPSDRLVTLADWQRRLDPLRLTPRQQQQLEPLLISLQRLRVSVELEADPHDRYAGLWLPSQRQIRLNPRLLRSPSALLQSLSHESVHVAQSCRSNLLWGYSPVPLGLATDPQVRRRVDQSPLYQNYPGDRRVEYEAHTYAQQPEQVVQILKTACTES</sequence>
<dbReference type="AlphaFoldDB" id="A0A0H3K9R7"/>
<gene>
    <name evidence="1" type="ordered locus">syc1477_c</name>
</gene>
<dbReference type="GeneID" id="72428829"/>
<protein>
    <recommendedName>
        <fullName evidence="3">DUF4157 domain-containing protein</fullName>
    </recommendedName>
</protein>
<evidence type="ECO:0008006" key="3">
    <source>
        <dbReference type="Google" id="ProtNLM"/>
    </source>
</evidence>
<organism evidence="1 2">
    <name type="scientific">Synechococcus sp. (strain ATCC 27144 / PCC 6301 / SAUG 1402/1)</name>
    <name type="common">Anacystis nidulans</name>
    <dbReference type="NCBI Taxonomy" id="269084"/>
    <lineage>
        <taxon>Bacteria</taxon>
        <taxon>Bacillati</taxon>
        <taxon>Cyanobacteriota</taxon>
        <taxon>Cyanophyceae</taxon>
        <taxon>Synechococcales</taxon>
        <taxon>Synechococcaceae</taxon>
        <taxon>Synechococcus</taxon>
    </lineage>
</organism>
<accession>A0A0H3K9R7</accession>
<proteinExistence type="predicted"/>
<dbReference type="Proteomes" id="UP000001175">
    <property type="component" value="Chromosome"/>
</dbReference>
<evidence type="ECO:0000313" key="2">
    <source>
        <dbReference type="Proteomes" id="UP000001175"/>
    </source>
</evidence>
<dbReference type="RefSeq" id="WP_011243787.1">
    <property type="nucleotide sequence ID" value="NC_006576.1"/>
</dbReference>
<dbReference type="EMBL" id="AP008231">
    <property type="protein sequence ID" value="BAD79667.1"/>
    <property type="molecule type" value="Genomic_DNA"/>
</dbReference>
<dbReference type="KEGG" id="syc:syc1477_c"/>
<reference evidence="1 2" key="1">
    <citation type="journal article" date="2007" name="Photosyn. Res.">
        <title>Complete nucleotide sequence of the freshwater unicellular cyanobacterium Synechococcus elongatus PCC 6301 chromosome: gene content and organization.</title>
        <authorList>
            <person name="Sugita C."/>
            <person name="Ogata K."/>
            <person name="Shikata M."/>
            <person name="Jikuya H."/>
            <person name="Takano J."/>
            <person name="Furumichi M."/>
            <person name="Kanehisa M."/>
            <person name="Omata T."/>
            <person name="Sugiura M."/>
            <person name="Sugita M."/>
        </authorList>
    </citation>
    <scope>NUCLEOTIDE SEQUENCE [LARGE SCALE GENOMIC DNA]</scope>
    <source>
        <strain evidence="2">ATCC 27144 / PCC 6301 / SAUG 1402/1</strain>
    </source>
</reference>
<name>A0A0H3K9R7_SYNP6</name>